<gene>
    <name evidence="6" type="ORF">E1284_02625</name>
</gene>
<evidence type="ECO:0000256" key="4">
    <source>
        <dbReference type="SAM" id="SignalP"/>
    </source>
</evidence>
<dbReference type="AlphaFoldDB" id="A0A4R4PBF1"/>
<organism evidence="6 7">
    <name type="scientific">Actinomadura bangladeshensis</name>
    <dbReference type="NCBI Taxonomy" id="453573"/>
    <lineage>
        <taxon>Bacteria</taxon>
        <taxon>Bacillati</taxon>
        <taxon>Actinomycetota</taxon>
        <taxon>Actinomycetes</taxon>
        <taxon>Streptosporangiales</taxon>
        <taxon>Thermomonosporaceae</taxon>
        <taxon>Actinomadura</taxon>
    </lineage>
</organism>
<comment type="similarity">
    <text evidence="1">Belongs to the bacterial solute-binding protein 3 family.</text>
</comment>
<keyword evidence="7" id="KW-1185">Reference proteome</keyword>
<dbReference type="PROSITE" id="PS51257">
    <property type="entry name" value="PROKAR_LIPOPROTEIN"/>
    <property type="match status" value="1"/>
</dbReference>
<protein>
    <submittedName>
        <fullName evidence="6">Glutamate ABC transporter substrate-binding protein</fullName>
    </submittedName>
</protein>
<sequence>MRHFLISLALVIGLAGCATASASIPGEDVIVVGVKADQPGLGRKENGVFRGFEVDVGYYIARRLGASRVTFKEVRSDNREEKLDEHSVDLVLASYSITPDRAHLVTFAGPYYVAHQDVMVRRGQVGIRNVRDLAGRRMCQASGSVSTSRVISGLGVAAELVPASSYSDCVAKLRAGAVDAVSTGDLVLAGFAAPDLEILNTPFTDERYGIGMRKGDIDACEKVNRAVTTMYQDGTASWLLRKWFGSSGLKLVEEVPQFEGCS</sequence>
<dbReference type="OrthoDB" id="9807888at2"/>
<dbReference type="Pfam" id="PF00497">
    <property type="entry name" value="SBP_bac_3"/>
    <property type="match status" value="1"/>
</dbReference>
<dbReference type="InterPro" id="IPR001638">
    <property type="entry name" value="Solute-binding_3/MltF_N"/>
</dbReference>
<evidence type="ECO:0000313" key="7">
    <source>
        <dbReference type="Proteomes" id="UP000295431"/>
    </source>
</evidence>
<dbReference type="Gene3D" id="3.40.190.10">
    <property type="entry name" value="Periplasmic binding protein-like II"/>
    <property type="match status" value="2"/>
</dbReference>
<feature type="domain" description="Solute-binding protein family 3/N-terminal" evidence="5">
    <location>
        <begin position="29"/>
        <end position="247"/>
    </location>
</feature>
<keyword evidence="2" id="KW-0813">Transport</keyword>
<dbReference type="GO" id="GO:0006865">
    <property type="term" value="P:amino acid transport"/>
    <property type="evidence" value="ECO:0007669"/>
    <property type="project" value="TreeGrafter"/>
</dbReference>
<dbReference type="GO" id="GO:0030288">
    <property type="term" value="C:outer membrane-bounded periplasmic space"/>
    <property type="evidence" value="ECO:0007669"/>
    <property type="project" value="TreeGrafter"/>
</dbReference>
<dbReference type="EMBL" id="SMJW01000006">
    <property type="protein sequence ID" value="TDC19725.1"/>
    <property type="molecule type" value="Genomic_DNA"/>
</dbReference>
<proteinExistence type="inferred from homology"/>
<dbReference type="GO" id="GO:0005576">
    <property type="term" value="C:extracellular region"/>
    <property type="evidence" value="ECO:0007669"/>
    <property type="project" value="TreeGrafter"/>
</dbReference>
<reference evidence="6 7" key="1">
    <citation type="submission" date="2019-03" db="EMBL/GenBank/DDBJ databases">
        <title>Draft genome sequences of novel Actinobacteria.</title>
        <authorList>
            <person name="Sahin N."/>
            <person name="Ay H."/>
            <person name="Saygin H."/>
        </authorList>
    </citation>
    <scope>NUCLEOTIDE SEQUENCE [LARGE SCALE GENOMIC DNA]</scope>
    <source>
        <strain evidence="6 7">DSM 45347</strain>
    </source>
</reference>
<dbReference type="InterPro" id="IPR051455">
    <property type="entry name" value="Bact_solute-bind_prot3"/>
</dbReference>
<dbReference type="SUPFAM" id="SSF53850">
    <property type="entry name" value="Periplasmic binding protein-like II"/>
    <property type="match status" value="1"/>
</dbReference>
<dbReference type="RefSeq" id="WP_131936622.1">
    <property type="nucleotide sequence ID" value="NZ_BAAAMX010000034.1"/>
</dbReference>
<evidence type="ECO:0000313" key="6">
    <source>
        <dbReference type="EMBL" id="TDC19725.1"/>
    </source>
</evidence>
<dbReference type="PANTHER" id="PTHR30085:SF6">
    <property type="entry name" value="ABC TRANSPORTER GLUTAMINE-BINDING PROTEIN GLNH"/>
    <property type="match status" value="1"/>
</dbReference>
<keyword evidence="3 4" id="KW-0732">Signal</keyword>
<evidence type="ECO:0000259" key="5">
    <source>
        <dbReference type="SMART" id="SM00062"/>
    </source>
</evidence>
<dbReference type="PANTHER" id="PTHR30085">
    <property type="entry name" value="AMINO ACID ABC TRANSPORTER PERMEASE"/>
    <property type="match status" value="1"/>
</dbReference>
<name>A0A4R4PBF1_9ACTN</name>
<evidence type="ECO:0000256" key="2">
    <source>
        <dbReference type="ARBA" id="ARBA00022448"/>
    </source>
</evidence>
<dbReference type="SMART" id="SM00062">
    <property type="entry name" value="PBPb"/>
    <property type="match status" value="1"/>
</dbReference>
<dbReference type="CDD" id="cd13690">
    <property type="entry name" value="PBP2_GluB"/>
    <property type="match status" value="1"/>
</dbReference>
<dbReference type="Proteomes" id="UP000295431">
    <property type="component" value="Unassembled WGS sequence"/>
</dbReference>
<feature type="chain" id="PRO_5020593201" evidence="4">
    <location>
        <begin position="23"/>
        <end position="262"/>
    </location>
</feature>
<feature type="signal peptide" evidence="4">
    <location>
        <begin position="1"/>
        <end position="22"/>
    </location>
</feature>
<accession>A0A4R4PBF1</accession>
<evidence type="ECO:0000256" key="3">
    <source>
        <dbReference type="ARBA" id="ARBA00022729"/>
    </source>
</evidence>
<evidence type="ECO:0000256" key="1">
    <source>
        <dbReference type="ARBA" id="ARBA00010333"/>
    </source>
</evidence>
<comment type="caution">
    <text evidence="6">The sequence shown here is derived from an EMBL/GenBank/DDBJ whole genome shotgun (WGS) entry which is preliminary data.</text>
</comment>